<dbReference type="GO" id="GO:0003677">
    <property type="term" value="F:DNA binding"/>
    <property type="evidence" value="ECO:0007669"/>
    <property type="project" value="InterPro"/>
</dbReference>
<dbReference type="AlphaFoldDB" id="A0AAV1YJL9"/>
<dbReference type="InterPro" id="IPR045279">
    <property type="entry name" value="ARR-like"/>
</dbReference>
<dbReference type="SUPFAM" id="SSF46689">
    <property type="entry name" value="Homeodomain-like"/>
    <property type="match status" value="1"/>
</dbReference>
<dbReference type="Proteomes" id="UP001497480">
    <property type="component" value="Unassembled WGS sequence"/>
</dbReference>
<evidence type="ECO:0000256" key="3">
    <source>
        <dbReference type="ARBA" id="ARBA00023012"/>
    </source>
</evidence>
<evidence type="ECO:0000256" key="5">
    <source>
        <dbReference type="ARBA" id="ARBA00023159"/>
    </source>
</evidence>
<dbReference type="SUPFAM" id="SSF52172">
    <property type="entry name" value="CheY-like"/>
    <property type="match status" value="1"/>
</dbReference>
<reference evidence="12 13" key="1">
    <citation type="submission" date="2024-03" db="EMBL/GenBank/DDBJ databases">
        <authorList>
            <person name="Martinez-Hernandez J."/>
        </authorList>
    </citation>
    <scope>NUCLEOTIDE SEQUENCE [LARGE SCALE GENOMIC DNA]</scope>
</reference>
<evidence type="ECO:0000313" key="13">
    <source>
        <dbReference type="Proteomes" id="UP001497480"/>
    </source>
</evidence>
<name>A0AAV1YJL9_LUPLU</name>
<keyword evidence="5" id="KW-0010">Activator</keyword>
<dbReference type="EMBL" id="CAXHTB010000025">
    <property type="protein sequence ID" value="CAL0333238.1"/>
    <property type="molecule type" value="Genomic_DNA"/>
</dbReference>
<dbReference type="GO" id="GO:0000160">
    <property type="term" value="P:phosphorelay signal transduction system"/>
    <property type="evidence" value="ECO:0007669"/>
    <property type="project" value="UniProtKB-KW"/>
</dbReference>
<evidence type="ECO:0000256" key="1">
    <source>
        <dbReference type="ARBA" id="ARBA00004123"/>
    </source>
</evidence>
<dbReference type="Pfam" id="PF00072">
    <property type="entry name" value="Response_reg"/>
    <property type="match status" value="1"/>
</dbReference>
<accession>A0AAV1YJL9</accession>
<comment type="caution">
    <text evidence="12">The sequence shown here is derived from an EMBL/GenBank/DDBJ whole genome shotgun (WGS) entry which is preliminary data.</text>
</comment>
<comment type="caution">
    <text evidence="8">Lacks conserved residue(s) required for the propagation of feature annotation.</text>
</comment>
<gene>
    <name evidence="12" type="ORF">LLUT_LOCUS34298</name>
</gene>
<dbReference type="FunFam" id="1.10.10.60:FF:000007">
    <property type="entry name" value="Two-component response regulator"/>
    <property type="match status" value="1"/>
</dbReference>
<dbReference type="InterPro" id="IPR006447">
    <property type="entry name" value="Myb_dom_plants"/>
</dbReference>
<dbReference type="GO" id="GO:0005634">
    <property type="term" value="C:nucleus"/>
    <property type="evidence" value="ECO:0007669"/>
    <property type="project" value="UniProtKB-SubCell"/>
</dbReference>
<dbReference type="SMART" id="SM00448">
    <property type="entry name" value="REC"/>
    <property type="match status" value="1"/>
</dbReference>
<keyword evidence="2" id="KW-0597">Phosphoprotein</keyword>
<dbReference type="InterPro" id="IPR009057">
    <property type="entry name" value="Homeodomain-like_sf"/>
</dbReference>
<keyword evidence="4" id="KW-0805">Transcription regulation</keyword>
<evidence type="ECO:0000256" key="7">
    <source>
        <dbReference type="ARBA" id="ARBA00023242"/>
    </source>
</evidence>
<organism evidence="12 13">
    <name type="scientific">Lupinus luteus</name>
    <name type="common">European yellow lupine</name>
    <dbReference type="NCBI Taxonomy" id="3873"/>
    <lineage>
        <taxon>Eukaryota</taxon>
        <taxon>Viridiplantae</taxon>
        <taxon>Streptophyta</taxon>
        <taxon>Embryophyta</taxon>
        <taxon>Tracheophyta</taxon>
        <taxon>Spermatophyta</taxon>
        <taxon>Magnoliopsida</taxon>
        <taxon>eudicotyledons</taxon>
        <taxon>Gunneridae</taxon>
        <taxon>Pentapetalae</taxon>
        <taxon>rosids</taxon>
        <taxon>fabids</taxon>
        <taxon>Fabales</taxon>
        <taxon>Fabaceae</taxon>
        <taxon>Papilionoideae</taxon>
        <taxon>50 kb inversion clade</taxon>
        <taxon>genistoids sensu lato</taxon>
        <taxon>core genistoids</taxon>
        <taxon>Genisteae</taxon>
        <taxon>Lupinus</taxon>
    </lineage>
</organism>
<protein>
    <submittedName>
        <fullName evidence="12">Uncharacterized protein</fullName>
    </submittedName>
</protein>
<proteinExistence type="predicted"/>
<evidence type="ECO:0000256" key="9">
    <source>
        <dbReference type="SAM" id="MobiDB-lite"/>
    </source>
</evidence>
<keyword evidence="7" id="KW-0539">Nucleus</keyword>
<dbReference type="GO" id="GO:0009736">
    <property type="term" value="P:cytokinin-activated signaling pathway"/>
    <property type="evidence" value="ECO:0007669"/>
    <property type="project" value="InterPro"/>
</dbReference>
<evidence type="ECO:0000256" key="4">
    <source>
        <dbReference type="ARBA" id="ARBA00023015"/>
    </source>
</evidence>
<feature type="domain" description="HTH myb-type" evidence="11">
    <location>
        <begin position="201"/>
        <end position="252"/>
    </location>
</feature>
<dbReference type="InterPro" id="IPR011006">
    <property type="entry name" value="CheY-like_superfamily"/>
</dbReference>
<evidence type="ECO:0000313" key="12">
    <source>
        <dbReference type="EMBL" id="CAL0333238.1"/>
    </source>
</evidence>
<dbReference type="Gene3D" id="3.40.50.2300">
    <property type="match status" value="1"/>
</dbReference>
<dbReference type="InterPro" id="IPR017930">
    <property type="entry name" value="Myb_dom"/>
</dbReference>
<dbReference type="PANTHER" id="PTHR43874:SF19">
    <property type="entry name" value="RESPONSE REGULATOR 23-RELATED"/>
    <property type="match status" value="1"/>
</dbReference>
<evidence type="ECO:0000259" key="11">
    <source>
        <dbReference type="PROSITE" id="PS51294"/>
    </source>
</evidence>
<dbReference type="PROSITE" id="PS51294">
    <property type="entry name" value="HTH_MYB"/>
    <property type="match status" value="1"/>
</dbReference>
<keyword evidence="6" id="KW-0804">Transcription</keyword>
<evidence type="ECO:0000256" key="8">
    <source>
        <dbReference type="PROSITE-ProRule" id="PRU00169"/>
    </source>
</evidence>
<evidence type="ECO:0000259" key="10">
    <source>
        <dbReference type="PROSITE" id="PS50110"/>
    </source>
</evidence>
<dbReference type="NCBIfam" id="TIGR01557">
    <property type="entry name" value="myb_SHAQKYF"/>
    <property type="match status" value="1"/>
</dbReference>
<dbReference type="InterPro" id="IPR001789">
    <property type="entry name" value="Sig_transdc_resp-reg_receiver"/>
</dbReference>
<evidence type="ECO:0000256" key="6">
    <source>
        <dbReference type="ARBA" id="ARBA00023163"/>
    </source>
</evidence>
<keyword evidence="13" id="KW-1185">Reference proteome</keyword>
<dbReference type="Pfam" id="PF00249">
    <property type="entry name" value="Myb_DNA-binding"/>
    <property type="match status" value="1"/>
</dbReference>
<comment type="subcellular location">
    <subcellularLocation>
        <location evidence="1">Nucleus</location>
    </subcellularLocation>
</comment>
<sequence length="759" mass="83933">MAIEKVTLTVLIVDEDDTSLTIVSNILSSWDCKVHTANSVDNALKTLREYEGFFDLVITEVHMSGMNGYEFQQCIKDEFKLPVIMMSTDAGKKEAMSNSEENKEAIHLLKPICADDLKDVWKYAMAAKEKKPVIQNESSSEEESPEEKIINDENIDSSALSTVTHEKKRKKKYMKRRSIEMNNENQSEDSYRVQKKPKMVWTTYLHNLFMTAIKKLGYDKAVPKSILEVMNVPNLTRENVASHLQKYRIFLRSLAGRGILEGLSGRTLKSMFASGLTPSVMKEIQTRSEKLRVPVQQYLKNVAREPENAYTAYYSKLFNRAPFNPPNAQVQRNASMTTEPGRGQFPNAMYTGLVHQNQQDFNGYNSLKLVRLGQSSYGSNIINIGANEMQKKMLGSNANPVYNSGPINFPSHGNGIGHGLMTSANGITGSLSQNYGSSFGNQSFKYGLGNGSMASLSNSNVTWNSSTCYPPRNNSFGIQMNGGSQFVGTGIKGGYNSVGTRTTFGNNYRCSFAMNETQNANMHNNNGFGLVNGTQNTNMHVAPWRHNNNSFGILNGIQNANIHNNNSFGLANGTQHAIMHNTNSFGLVNGIQNAMMNNTNSGLVNGIQNAMMHNNNSFGLVNGIQNATMHNNNSYGLVNGNQNANMHNNNSFGLINGTQNTNMHVGMKPLGQGNTAAVSGYVSNANAAENEHQDNSSSITEVEVNKLQDDLSELFMMVQNMEFLNEDSDKFVDWESLDRFWVESDFSGSLSNSAIDQAS</sequence>
<dbReference type="PANTHER" id="PTHR43874">
    <property type="entry name" value="TWO-COMPONENT RESPONSE REGULATOR"/>
    <property type="match status" value="1"/>
</dbReference>
<feature type="region of interest" description="Disordered" evidence="9">
    <location>
        <begin position="132"/>
        <end position="157"/>
    </location>
</feature>
<evidence type="ECO:0000256" key="2">
    <source>
        <dbReference type="ARBA" id="ARBA00022553"/>
    </source>
</evidence>
<keyword evidence="3" id="KW-0902">Two-component regulatory system</keyword>
<feature type="domain" description="Response regulatory" evidence="10">
    <location>
        <begin position="9"/>
        <end position="125"/>
    </location>
</feature>
<dbReference type="Gene3D" id="1.10.10.60">
    <property type="entry name" value="Homeodomain-like"/>
    <property type="match status" value="1"/>
</dbReference>
<dbReference type="InterPro" id="IPR001005">
    <property type="entry name" value="SANT/Myb"/>
</dbReference>
<dbReference type="PROSITE" id="PS50110">
    <property type="entry name" value="RESPONSE_REGULATORY"/>
    <property type="match status" value="1"/>
</dbReference>